<keyword evidence="3" id="KW-1185">Reference proteome</keyword>
<comment type="caution">
    <text evidence="2">The sequence shown here is derived from an EMBL/GenBank/DDBJ whole genome shotgun (WGS) entry which is preliminary data.</text>
</comment>
<evidence type="ECO:0000313" key="2">
    <source>
        <dbReference type="EMBL" id="MEW2367184.1"/>
    </source>
</evidence>
<gene>
    <name evidence="2" type="ORF">AB0887_35240</name>
</gene>
<evidence type="ECO:0008006" key="4">
    <source>
        <dbReference type="Google" id="ProtNLM"/>
    </source>
</evidence>
<dbReference type="Proteomes" id="UP001553843">
    <property type="component" value="Unassembled WGS sequence"/>
</dbReference>
<dbReference type="EMBL" id="JBEYRS010000022">
    <property type="protein sequence ID" value="MEW2367184.1"/>
    <property type="molecule type" value="Genomic_DNA"/>
</dbReference>
<feature type="region of interest" description="Disordered" evidence="1">
    <location>
        <begin position="1"/>
        <end position="28"/>
    </location>
</feature>
<proteinExistence type="predicted"/>
<name>A0ABV3M677_9ACTN</name>
<sequence length="358" mass="40392">MLTPPGEPQPRGALMESPNPAGQANPAGRDADLYTAVQDIQAGYWMQMRQVLARTGNWPQWTSRTQVLGVVAAQANVVELWLQEEPESLAARVMYARVATERVLQAHRRNWARDYRRAGDLEKLVARARDACHRASDGNPDDAVPWICRLALAEADTTGRHPEHHVAPPPHEYLLPAGPWGLLGEVHRRDPFNREAWHRMSQALQARPGPAGRQAVATDFARWTVSFAPPDSPLLLLPLYARVQEHRERRDNGSEVMLNLLWTREDTTRAVTQAYEGWFRKCDPATGSQLDLNYLAYALARGGFAQWATEVFDAIGDFATPAPWQYDARHPDGQWRKAFEEDRIACRRSHPRRPGDGP</sequence>
<evidence type="ECO:0000256" key="1">
    <source>
        <dbReference type="SAM" id="MobiDB-lite"/>
    </source>
</evidence>
<accession>A0ABV3M677</accession>
<protein>
    <recommendedName>
        <fullName evidence="4">DUF4034 domain-containing protein</fullName>
    </recommendedName>
</protein>
<reference evidence="2 3" key="1">
    <citation type="submission" date="2024-06" db="EMBL/GenBank/DDBJ databases">
        <title>The Natural Products Discovery Center: Release of the First 8490 Sequenced Strains for Exploring Actinobacteria Biosynthetic Diversity.</title>
        <authorList>
            <person name="Kalkreuter E."/>
            <person name="Kautsar S.A."/>
            <person name="Yang D."/>
            <person name="Bader C.D."/>
            <person name="Teijaro C.N."/>
            <person name="Fluegel L."/>
            <person name="Davis C.M."/>
            <person name="Simpson J.R."/>
            <person name="Lauterbach L."/>
            <person name="Steele A.D."/>
            <person name="Gui C."/>
            <person name="Meng S."/>
            <person name="Li G."/>
            <person name="Viehrig K."/>
            <person name="Ye F."/>
            <person name="Su P."/>
            <person name="Kiefer A.F."/>
            <person name="Nichols A."/>
            <person name="Cepeda A.J."/>
            <person name="Yan W."/>
            <person name="Fan B."/>
            <person name="Jiang Y."/>
            <person name="Adhikari A."/>
            <person name="Zheng C.-J."/>
            <person name="Schuster L."/>
            <person name="Cowan T.M."/>
            <person name="Smanski M.J."/>
            <person name="Chevrette M.G."/>
            <person name="De Carvalho L.P.S."/>
            <person name="Shen B."/>
        </authorList>
    </citation>
    <scope>NUCLEOTIDE SEQUENCE [LARGE SCALE GENOMIC DNA]</scope>
    <source>
        <strain evidence="2 3">NPDC047833</strain>
    </source>
</reference>
<organism evidence="2 3">
    <name type="scientific">Streptomyces huasconensis</name>
    <dbReference type="NCBI Taxonomy" id="1854574"/>
    <lineage>
        <taxon>Bacteria</taxon>
        <taxon>Bacillati</taxon>
        <taxon>Actinomycetota</taxon>
        <taxon>Actinomycetes</taxon>
        <taxon>Kitasatosporales</taxon>
        <taxon>Streptomycetaceae</taxon>
        <taxon>Streptomyces</taxon>
    </lineage>
</organism>
<evidence type="ECO:0000313" key="3">
    <source>
        <dbReference type="Proteomes" id="UP001553843"/>
    </source>
</evidence>
<dbReference type="RefSeq" id="WP_359648550.1">
    <property type="nucleotide sequence ID" value="NZ_JBEYRR010000001.1"/>
</dbReference>